<feature type="domain" description="Cyclic nucleotide-binding" evidence="4">
    <location>
        <begin position="32"/>
        <end position="92"/>
    </location>
</feature>
<dbReference type="GO" id="GO:0003677">
    <property type="term" value="F:DNA binding"/>
    <property type="evidence" value="ECO:0007669"/>
    <property type="project" value="UniProtKB-KW"/>
</dbReference>
<dbReference type="EMBL" id="JABCKY010000002">
    <property type="protein sequence ID" value="NMT63890.1"/>
    <property type="molecule type" value="Genomic_DNA"/>
</dbReference>
<dbReference type="FunFam" id="1.10.10.10:FF:000028">
    <property type="entry name" value="Fumarate/nitrate reduction transcriptional regulator Fnr"/>
    <property type="match status" value="1"/>
</dbReference>
<dbReference type="InterPro" id="IPR018335">
    <property type="entry name" value="Tscrpt_reg_HTH_Crp-type_CS"/>
</dbReference>
<dbReference type="SUPFAM" id="SSF46785">
    <property type="entry name" value="Winged helix' DNA-binding domain"/>
    <property type="match status" value="1"/>
</dbReference>
<dbReference type="InterPro" id="IPR050397">
    <property type="entry name" value="Env_Response_Regulators"/>
</dbReference>
<dbReference type="Proteomes" id="UP000567186">
    <property type="component" value="Unassembled WGS sequence"/>
</dbReference>
<dbReference type="AlphaFoldDB" id="A0A7Y0RCV0"/>
<dbReference type="InterPro" id="IPR036388">
    <property type="entry name" value="WH-like_DNA-bd_sf"/>
</dbReference>
<evidence type="ECO:0000259" key="5">
    <source>
        <dbReference type="PROSITE" id="PS51063"/>
    </source>
</evidence>
<dbReference type="PROSITE" id="PS50042">
    <property type="entry name" value="CNMP_BINDING_3"/>
    <property type="match status" value="1"/>
</dbReference>
<dbReference type="InterPro" id="IPR000595">
    <property type="entry name" value="cNMP-bd_dom"/>
</dbReference>
<organism evidence="6 7">
    <name type="scientific">Marinobacter orientalis</name>
    <dbReference type="NCBI Taxonomy" id="1928859"/>
    <lineage>
        <taxon>Bacteria</taxon>
        <taxon>Pseudomonadati</taxon>
        <taxon>Pseudomonadota</taxon>
        <taxon>Gammaproteobacteria</taxon>
        <taxon>Pseudomonadales</taxon>
        <taxon>Marinobacteraceae</taxon>
        <taxon>Marinobacter</taxon>
    </lineage>
</organism>
<dbReference type="Pfam" id="PF00027">
    <property type="entry name" value="cNMP_binding"/>
    <property type="match status" value="1"/>
</dbReference>
<evidence type="ECO:0000256" key="3">
    <source>
        <dbReference type="ARBA" id="ARBA00023163"/>
    </source>
</evidence>
<dbReference type="Gene3D" id="2.60.120.10">
    <property type="entry name" value="Jelly Rolls"/>
    <property type="match status" value="1"/>
</dbReference>
<dbReference type="CDD" id="cd00038">
    <property type="entry name" value="CAP_ED"/>
    <property type="match status" value="1"/>
</dbReference>
<accession>A0A7Y0RCV0</accession>
<dbReference type="InterPro" id="IPR014710">
    <property type="entry name" value="RmlC-like_jellyroll"/>
</dbReference>
<dbReference type="SMART" id="SM00419">
    <property type="entry name" value="HTH_CRP"/>
    <property type="match status" value="1"/>
</dbReference>
<feature type="domain" description="HTH crp-type" evidence="5">
    <location>
        <begin position="154"/>
        <end position="227"/>
    </location>
</feature>
<dbReference type="InterPro" id="IPR018490">
    <property type="entry name" value="cNMP-bd_dom_sf"/>
</dbReference>
<dbReference type="PROSITE" id="PS51063">
    <property type="entry name" value="HTH_CRP_2"/>
    <property type="match status" value="1"/>
</dbReference>
<dbReference type="SMART" id="SM00100">
    <property type="entry name" value="cNMP"/>
    <property type="match status" value="1"/>
</dbReference>
<evidence type="ECO:0000313" key="6">
    <source>
        <dbReference type="EMBL" id="NMT63890.1"/>
    </source>
</evidence>
<evidence type="ECO:0000256" key="2">
    <source>
        <dbReference type="ARBA" id="ARBA00023125"/>
    </source>
</evidence>
<dbReference type="Pfam" id="PF13545">
    <property type="entry name" value="HTH_Crp_2"/>
    <property type="match status" value="1"/>
</dbReference>
<dbReference type="CDD" id="cd00092">
    <property type="entry name" value="HTH_CRP"/>
    <property type="match status" value="1"/>
</dbReference>
<dbReference type="Gene3D" id="1.10.10.10">
    <property type="entry name" value="Winged helix-like DNA-binding domain superfamily/Winged helix DNA-binding domain"/>
    <property type="match status" value="1"/>
</dbReference>
<protein>
    <submittedName>
        <fullName evidence="6">Helix-turn-helix domain-containing protein</fullName>
    </submittedName>
</protein>
<keyword evidence="1" id="KW-0805">Transcription regulation</keyword>
<dbReference type="PANTHER" id="PTHR24567:SF75">
    <property type="entry name" value="FUMARATE AND NITRATE REDUCTION REGULATORY PROTEIN"/>
    <property type="match status" value="1"/>
</dbReference>
<evidence type="ECO:0000313" key="7">
    <source>
        <dbReference type="Proteomes" id="UP000567186"/>
    </source>
</evidence>
<proteinExistence type="predicted"/>
<dbReference type="InterPro" id="IPR012318">
    <property type="entry name" value="HTH_CRP"/>
</dbReference>
<keyword evidence="7" id="KW-1185">Reference proteome</keyword>
<dbReference type="PRINTS" id="PR00034">
    <property type="entry name" value="HTHCRP"/>
</dbReference>
<keyword evidence="2" id="KW-0238">DNA-binding</keyword>
<reference evidence="6 7" key="1">
    <citation type="submission" date="2020-04" db="EMBL/GenBank/DDBJ databases">
        <title>Marinobacter oceani sp. nov., isolated from marine solar saltern.</title>
        <authorList>
            <person name="Chen X.-Y."/>
        </authorList>
    </citation>
    <scope>NUCLEOTIDE SEQUENCE [LARGE SCALE GENOMIC DNA]</scope>
    <source>
        <strain evidence="6 7">W62</strain>
    </source>
</reference>
<dbReference type="InterPro" id="IPR036390">
    <property type="entry name" value="WH_DNA-bd_sf"/>
</dbReference>
<gene>
    <name evidence="6" type="ORF">HIU99_09790</name>
</gene>
<dbReference type="RefSeq" id="WP_135955056.1">
    <property type="nucleotide sequence ID" value="NZ_JABCKY010000002.1"/>
</dbReference>
<dbReference type="SUPFAM" id="SSF51206">
    <property type="entry name" value="cAMP-binding domain-like"/>
    <property type="match status" value="1"/>
</dbReference>
<comment type="caution">
    <text evidence="6">The sequence shown here is derived from an EMBL/GenBank/DDBJ whole genome shotgun (WGS) entry which is preliminary data.</text>
</comment>
<dbReference type="PANTHER" id="PTHR24567">
    <property type="entry name" value="CRP FAMILY TRANSCRIPTIONAL REGULATORY PROTEIN"/>
    <property type="match status" value="1"/>
</dbReference>
<dbReference type="GO" id="GO:0005829">
    <property type="term" value="C:cytosol"/>
    <property type="evidence" value="ECO:0007669"/>
    <property type="project" value="TreeGrafter"/>
</dbReference>
<dbReference type="OrthoDB" id="7643467at2"/>
<dbReference type="PROSITE" id="PS00042">
    <property type="entry name" value="HTH_CRP_1"/>
    <property type="match status" value="1"/>
</dbReference>
<sequence>MSVSASPCSTCYLRKQCLFYRVPGVAQGGADQILESALTTNIQMVQGEQIYGYGSTFEYFYMVKSGSVKCSLGTSTGEELIVDLCLPGDIFGLDGLNDARHSYSAVALESGLLCKIRFETLESLIAEDPCILRSLLRLMGQKFISDLRFVTSRMSADKRIAHLLINLSKHNGPSTLPATRVRLPMTRADIGNYLGMALETVSRILGIFQKNGIIEVHGKHVEILDPAALNRIMTDREGNLFSSGAAKFPPAE</sequence>
<evidence type="ECO:0000256" key="1">
    <source>
        <dbReference type="ARBA" id="ARBA00023015"/>
    </source>
</evidence>
<keyword evidence="3" id="KW-0804">Transcription</keyword>
<dbReference type="GO" id="GO:0003700">
    <property type="term" value="F:DNA-binding transcription factor activity"/>
    <property type="evidence" value="ECO:0007669"/>
    <property type="project" value="InterPro"/>
</dbReference>
<evidence type="ECO:0000259" key="4">
    <source>
        <dbReference type="PROSITE" id="PS50042"/>
    </source>
</evidence>
<name>A0A7Y0RCV0_9GAMM</name>